<feature type="domain" description="Endonuclease/exonuclease/phosphatase" evidence="1">
    <location>
        <begin position="5"/>
        <end position="219"/>
    </location>
</feature>
<dbReference type="EMBL" id="CM029041">
    <property type="protein sequence ID" value="KAG2622767.1"/>
    <property type="molecule type" value="Genomic_DNA"/>
</dbReference>
<dbReference type="Gene3D" id="3.60.10.10">
    <property type="entry name" value="Endonuclease/exonuclease/phosphatase"/>
    <property type="match status" value="1"/>
</dbReference>
<comment type="caution">
    <text evidence="2">The sequence shown here is derived from an EMBL/GenBank/DDBJ whole genome shotgun (WGS) entry which is preliminary data.</text>
</comment>
<dbReference type="AlphaFoldDB" id="A0A8T0UKB5"/>
<accession>A0A8T0UKB5</accession>
<dbReference type="Pfam" id="PF03372">
    <property type="entry name" value="Exo_endo_phos"/>
    <property type="match status" value="1"/>
</dbReference>
<dbReference type="SUPFAM" id="SSF56219">
    <property type="entry name" value="DNase I-like"/>
    <property type="match status" value="1"/>
</dbReference>
<dbReference type="PANTHER" id="PTHR33710">
    <property type="entry name" value="BNAC02G09200D PROTEIN"/>
    <property type="match status" value="1"/>
</dbReference>
<dbReference type="Proteomes" id="UP000823388">
    <property type="component" value="Chromosome 3K"/>
</dbReference>
<reference evidence="2" key="1">
    <citation type="submission" date="2020-05" db="EMBL/GenBank/DDBJ databases">
        <title>WGS assembly of Panicum virgatum.</title>
        <authorList>
            <person name="Lovell J.T."/>
            <person name="Jenkins J."/>
            <person name="Shu S."/>
            <person name="Juenger T.E."/>
            <person name="Schmutz J."/>
        </authorList>
    </citation>
    <scope>NUCLEOTIDE SEQUENCE</scope>
    <source>
        <strain evidence="2">AP13</strain>
    </source>
</reference>
<evidence type="ECO:0000313" key="2">
    <source>
        <dbReference type="EMBL" id="KAG2622767.1"/>
    </source>
</evidence>
<dbReference type="InterPro" id="IPR036691">
    <property type="entry name" value="Endo/exonu/phosph_ase_sf"/>
</dbReference>
<organism evidence="2 3">
    <name type="scientific">Panicum virgatum</name>
    <name type="common">Blackwell switchgrass</name>
    <dbReference type="NCBI Taxonomy" id="38727"/>
    <lineage>
        <taxon>Eukaryota</taxon>
        <taxon>Viridiplantae</taxon>
        <taxon>Streptophyta</taxon>
        <taxon>Embryophyta</taxon>
        <taxon>Tracheophyta</taxon>
        <taxon>Spermatophyta</taxon>
        <taxon>Magnoliopsida</taxon>
        <taxon>Liliopsida</taxon>
        <taxon>Poales</taxon>
        <taxon>Poaceae</taxon>
        <taxon>PACMAD clade</taxon>
        <taxon>Panicoideae</taxon>
        <taxon>Panicodae</taxon>
        <taxon>Paniceae</taxon>
        <taxon>Panicinae</taxon>
        <taxon>Panicum</taxon>
        <taxon>Panicum sect. Hiantes</taxon>
    </lineage>
</organism>
<gene>
    <name evidence="2" type="ORF">PVAP13_3KG009694</name>
</gene>
<dbReference type="GO" id="GO:0003824">
    <property type="term" value="F:catalytic activity"/>
    <property type="evidence" value="ECO:0007669"/>
    <property type="project" value="InterPro"/>
</dbReference>
<evidence type="ECO:0000313" key="3">
    <source>
        <dbReference type="Proteomes" id="UP000823388"/>
    </source>
</evidence>
<dbReference type="PANTHER" id="PTHR33710:SF83">
    <property type="entry name" value="ENDONUCLEASE_EXONUCLEASE_PHOSPHATASE DOMAIN-CONTAINING PROTEIN"/>
    <property type="match status" value="1"/>
</dbReference>
<dbReference type="InterPro" id="IPR005135">
    <property type="entry name" value="Endo/exonuclease/phosphatase"/>
</dbReference>
<proteinExistence type="predicted"/>
<sequence>MKILAWNCRGLSSPRAVRGLLEVQKREKPDVLFLSETHLGKSKAEKLKRRLGCDKFLIHESDGRSGGLLMLWNKGVVVKQLNVSQYYIDAVVGEGGDWRLTGIYGEPNWDQKDQIFEAMRSLKNRDTNSLPGLAVGDFNEILYHHEKEGGRARLQRHLQAFHDALDDCELTDIGYIGDIYTWHRGKIRERLDRGVANAQWRNLFPDAELVNGEFLKSDHRPICVITEPTGAQQINADCIPRRFEARWLKEDTVQEVGTPLMMRVNQVHSDLHVWDKEVLKKHVHRIKKLRKELEKLKRGPMTDESIAAQKEILLQLELLLEQEEIFWVQRARANWLKHGDRNTSFFIILHPAIRKKT</sequence>
<name>A0A8T0UKB5_PANVG</name>
<protein>
    <recommendedName>
        <fullName evidence="1">Endonuclease/exonuclease/phosphatase domain-containing protein</fullName>
    </recommendedName>
</protein>
<evidence type="ECO:0000259" key="1">
    <source>
        <dbReference type="Pfam" id="PF03372"/>
    </source>
</evidence>
<keyword evidence="3" id="KW-1185">Reference proteome</keyword>